<comment type="similarity">
    <text evidence="1">In the C-terminal section; belongs to the class-I pyridoxal-phosphate-dependent aminotransferase family.</text>
</comment>
<evidence type="ECO:0000256" key="2">
    <source>
        <dbReference type="ARBA" id="ARBA00022898"/>
    </source>
</evidence>
<keyword evidence="7" id="KW-0808">Transferase</keyword>
<dbReference type="Gene3D" id="3.90.1150.10">
    <property type="entry name" value="Aspartate Aminotransferase, domain 1"/>
    <property type="match status" value="1"/>
</dbReference>
<gene>
    <name evidence="7" type="ordered locus">Fraau_2135</name>
</gene>
<dbReference type="InterPro" id="IPR015424">
    <property type="entry name" value="PyrdxlP-dep_Trfase"/>
</dbReference>
<dbReference type="SMART" id="SM00345">
    <property type="entry name" value="HTH_GNTR"/>
    <property type="match status" value="1"/>
</dbReference>
<dbReference type="CDD" id="cd00609">
    <property type="entry name" value="AAT_like"/>
    <property type="match status" value="1"/>
</dbReference>
<reference evidence="7" key="1">
    <citation type="submission" date="2012-02" db="EMBL/GenBank/DDBJ databases">
        <title>The complete genome of Frateuria aurantia DSM 6220.</title>
        <authorList>
            <consortium name="US DOE Joint Genome Institute (JGI-PGF)"/>
            <person name="Lucas S."/>
            <person name="Copeland A."/>
            <person name="Lapidus A."/>
            <person name="Glavina del Rio T."/>
            <person name="Dalin E."/>
            <person name="Tice H."/>
            <person name="Bruce D."/>
            <person name="Goodwin L."/>
            <person name="Pitluck S."/>
            <person name="Peters L."/>
            <person name="Ovchinnikova G."/>
            <person name="Teshima H."/>
            <person name="Kyrpides N."/>
            <person name="Mavromatis K."/>
            <person name="Ivanova N."/>
            <person name="Brettin T."/>
            <person name="Detter J.C."/>
            <person name="Han C."/>
            <person name="Larimer F."/>
            <person name="Land M."/>
            <person name="Hauser L."/>
            <person name="Markowitz V."/>
            <person name="Cheng J.-F."/>
            <person name="Hugenholtz P."/>
            <person name="Woyke T."/>
            <person name="Wu D."/>
            <person name="Brambilla E."/>
            <person name="Klenk H.-P."/>
            <person name="Eisen J.A."/>
        </authorList>
    </citation>
    <scope>NUCLEOTIDE SEQUENCE</scope>
    <source>
        <strain evidence="7">DSM 6220</strain>
    </source>
</reference>
<evidence type="ECO:0000256" key="4">
    <source>
        <dbReference type="ARBA" id="ARBA00023125"/>
    </source>
</evidence>
<evidence type="ECO:0000256" key="3">
    <source>
        <dbReference type="ARBA" id="ARBA00023015"/>
    </source>
</evidence>
<dbReference type="Gene3D" id="1.10.10.10">
    <property type="entry name" value="Winged helix-like DNA-binding domain superfamily/Winged helix DNA-binding domain"/>
    <property type="match status" value="1"/>
</dbReference>
<keyword evidence="2" id="KW-0663">Pyridoxal phosphate</keyword>
<dbReference type="PANTHER" id="PTHR46577">
    <property type="entry name" value="HTH-TYPE TRANSCRIPTIONAL REGULATORY PROTEIN GABR"/>
    <property type="match status" value="1"/>
</dbReference>
<dbReference type="SUPFAM" id="SSF46785">
    <property type="entry name" value="Winged helix' DNA-binding domain"/>
    <property type="match status" value="1"/>
</dbReference>
<evidence type="ECO:0000259" key="6">
    <source>
        <dbReference type="PROSITE" id="PS50949"/>
    </source>
</evidence>
<dbReference type="eggNOG" id="COG1167">
    <property type="taxonomic scope" value="Bacteria"/>
</dbReference>
<dbReference type="InterPro" id="IPR036390">
    <property type="entry name" value="WH_DNA-bd_sf"/>
</dbReference>
<dbReference type="HOGENOM" id="CLU_017584_0_0_6"/>
<dbReference type="Gene3D" id="3.40.640.10">
    <property type="entry name" value="Type I PLP-dependent aspartate aminotransferase-like (Major domain)"/>
    <property type="match status" value="1"/>
</dbReference>
<keyword evidence="5" id="KW-0804">Transcription</keyword>
<dbReference type="CDD" id="cd07377">
    <property type="entry name" value="WHTH_GntR"/>
    <property type="match status" value="1"/>
</dbReference>
<accession>H8L441</accession>
<keyword evidence="7" id="KW-0032">Aminotransferase</keyword>
<keyword evidence="8" id="KW-1185">Reference proteome</keyword>
<evidence type="ECO:0000256" key="5">
    <source>
        <dbReference type="ARBA" id="ARBA00023163"/>
    </source>
</evidence>
<name>H8L441_FRAAD</name>
<dbReference type="KEGG" id="fau:Fraau_2135"/>
<dbReference type="STRING" id="767434.Fraau_2135"/>
<dbReference type="InterPro" id="IPR000524">
    <property type="entry name" value="Tscrpt_reg_HTH_GntR"/>
</dbReference>
<dbReference type="GO" id="GO:0030170">
    <property type="term" value="F:pyridoxal phosphate binding"/>
    <property type="evidence" value="ECO:0007669"/>
    <property type="project" value="InterPro"/>
</dbReference>
<dbReference type="GO" id="GO:0008483">
    <property type="term" value="F:transaminase activity"/>
    <property type="evidence" value="ECO:0007669"/>
    <property type="project" value="UniProtKB-KW"/>
</dbReference>
<dbReference type="InterPro" id="IPR015421">
    <property type="entry name" value="PyrdxlP-dep_Trfase_major"/>
</dbReference>
<dbReference type="GO" id="GO:0003677">
    <property type="term" value="F:DNA binding"/>
    <property type="evidence" value="ECO:0007669"/>
    <property type="project" value="UniProtKB-KW"/>
</dbReference>
<dbReference type="InterPro" id="IPR036388">
    <property type="entry name" value="WH-like_DNA-bd_sf"/>
</dbReference>
<dbReference type="AlphaFoldDB" id="H8L441"/>
<dbReference type="InterPro" id="IPR004839">
    <property type="entry name" value="Aminotransferase_I/II_large"/>
</dbReference>
<dbReference type="EMBL" id="CP003350">
    <property type="protein sequence ID" value="AFC86517.1"/>
    <property type="molecule type" value="Genomic_DNA"/>
</dbReference>
<dbReference type="SUPFAM" id="SSF53383">
    <property type="entry name" value="PLP-dependent transferases"/>
    <property type="match status" value="1"/>
</dbReference>
<sequence length="469" mass="51094">MTYPTAAARRGSRTESVMQDMRDRIASRSLAAGARLPSVRACAQMHGVSVSTVVDAYDRLVAEGVIEARRGSGFYVSDRLVPLSLNDAGDRRSHVSDPVWVARQALESGEAMHKPGCGWLPADWMPDQDIRRALRAMARQPLAPLTAYGTPQGLPALRQLLCRRIGERGISAGPEQLLLTESGTQAVDLLCRYLLEPGDTVLVDDPCYFSFHAMLRAHRASVVSVPYTPNGPDLAAFEQCLSRHRPRLYITNSGLQNPTGAALSFEVAHRLLQLAQQHEMWIIEDDVLADFEWRPAPRLAALDGLQRVIHTGSFSKTLSASVRCGYIAAGVKEVAGLVDLKLATAFESGHFSAEMLLQLLRSGAYRRHMEGLRKRLAEAMTHTIRQLGELGIVPWAEPRGGMFLWCRLPQGISASDLARRALASGVMLAPGGSFSQAADADSYLRFNVSQSLAPDIYSVLAREITAGGG</sequence>
<feature type="domain" description="HTH gntR-type" evidence="6">
    <location>
        <begin position="11"/>
        <end position="79"/>
    </location>
</feature>
<dbReference type="Proteomes" id="UP000005234">
    <property type="component" value="Chromosome"/>
</dbReference>
<evidence type="ECO:0000313" key="7">
    <source>
        <dbReference type="EMBL" id="AFC86517.1"/>
    </source>
</evidence>
<dbReference type="InterPro" id="IPR051446">
    <property type="entry name" value="HTH_trans_reg/aminotransferase"/>
</dbReference>
<keyword evidence="4" id="KW-0238">DNA-binding</keyword>
<dbReference type="InterPro" id="IPR015422">
    <property type="entry name" value="PyrdxlP-dep_Trfase_small"/>
</dbReference>
<evidence type="ECO:0000313" key="8">
    <source>
        <dbReference type="Proteomes" id="UP000005234"/>
    </source>
</evidence>
<evidence type="ECO:0000256" key="1">
    <source>
        <dbReference type="ARBA" id="ARBA00005384"/>
    </source>
</evidence>
<organism evidence="7 8">
    <name type="scientific">Frateuria aurantia (strain ATCC 33424 / DSM 6220 / KCTC 2777 / LMG 1558 / NBRC 3245 / NCIMB 13370)</name>
    <name type="common">Acetobacter aurantius</name>
    <dbReference type="NCBI Taxonomy" id="767434"/>
    <lineage>
        <taxon>Bacteria</taxon>
        <taxon>Pseudomonadati</taxon>
        <taxon>Pseudomonadota</taxon>
        <taxon>Gammaproteobacteria</taxon>
        <taxon>Lysobacterales</taxon>
        <taxon>Rhodanobacteraceae</taxon>
        <taxon>Frateuria</taxon>
    </lineage>
</organism>
<dbReference type="PANTHER" id="PTHR46577:SF2">
    <property type="entry name" value="TRANSCRIPTIONAL REGULATORY PROTEIN"/>
    <property type="match status" value="1"/>
</dbReference>
<dbReference type="Pfam" id="PF00155">
    <property type="entry name" value="Aminotran_1_2"/>
    <property type="match status" value="1"/>
</dbReference>
<dbReference type="PROSITE" id="PS50949">
    <property type="entry name" value="HTH_GNTR"/>
    <property type="match status" value="1"/>
</dbReference>
<dbReference type="GO" id="GO:0003700">
    <property type="term" value="F:DNA-binding transcription factor activity"/>
    <property type="evidence" value="ECO:0007669"/>
    <property type="project" value="InterPro"/>
</dbReference>
<proteinExistence type="inferred from homology"/>
<keyword evidence="3" id="KW-0805">Transcription regulation</keyword>
<dbReference type="Pfam" id="PF00392">
    <property type="entry name" value="GntR"/>
    <property type="match status" value="1"/>
</dbReference>
<protein>
    <submittedName>
        <fullName evidence="7">Transcriptional regulator with HTH domain and aminotransferase domain</fullName>
    </submittedName>
</protein>